<dbReference type="AlphaFoldDB" id="A0A2T0PYV1"/>
<name>A0A2T0PYV1_9ACTN</name>
<dbReference type="Pfam" id="PF03067">
    <property type="entry name" value="LPMO_10"/>
    <property type="match status" value="1"/>
</dbReference>
<accession>A0A2T0PYV1</accession>
<gene>
    <name evidence="3" type="ORF">CLV72_107244</name>
</gene>
<dbReference type="SUPFAM" id="SSF81296">
    <property type="entry name" value="E set domains"/>
    <property type="match status" value="1"/>
</dbReference>
<feature type="domain" description="Chitin-binding type-4" evidence="2">
    <location>
        <begin position="44"/>
        <end position="226"/>
    </location>
</feature>
<evidence type="ECO:0000256" key="1">
    <source>
        <dbReference type="ARBA" id="ARBA00022729"/>
    </source>
</evidence>
<organism evidence="3 4">
    <name type="scientific">Allonocardiopsis opalescens</name>
    <dbReference type="NCBI Taxonomy" id="1144618"/>
    <lineage>
        <taxon>Bacteria</taxon>
        <taxon>Bacillati</taxon>
        <taxon>Actinomycetota</taxon>
        <taxon>Actinomycetes</taxon>
        <taxon>Streptosporangiales</taxon>
        <taxon>Allonocardiopsis</taxon>
    </lineage>
</organism>
<evidence type="ECO:0000259" key="2">
    <source>
        <dbReference type="Pfam" id="PF03067"/>
    </source>
</evidence>
<dbReference type="Proteomes" id="UP000237846">
    <property type="component" value="Unassembled WGS sequence"/>
</dbReference>
<dbReference type="InterPro" id="IPR004302">
    <property type="entry name" value="Cellulose/chitin-bd_N"/>
</dbReference>
<protein>
    <submittedName>
        <fullName evidence="3">Chitin-binding protein</fullName>
    </submittedName>
</protein>
<sequence>MLSIDANVAVVMLSFVKSTAWRALAVLASAMLLTSVAVGSASAHGAVSDPPSRHYGCYHRWASEWQSPDMATEDPMCYQAWQADPNALWNWNGLFRENVGGNHQAAIPDGQLCSAGMTFNGRYAAFDQPGAWQPVDRPNRFTLNLLDQSHHGADYIRVYVTRQGFNPTTQRLRWSDLELVTQVQNIPTSPTTPVQVNAPGRTGHHVVYTVWQASHLDQSYYFCSDVNFTG</sequence>
<dbReference type="Gene3D" id="2.70.50.50">
    <property type="entry name" value="chitin-binding protein cbp21"/>
    <property type="match status" value="1"/>
</dbReference>
<reference evidence="3 4" key="1">
    <citation type="submission" date="2018-03" db="EMBL/GenBank/DDBJ databases">
        <title>Genomic Encyclopedia of Archaeal and Bacterial Type Strains, Phase II (KMG-II): from individual species to whole genera.</title>
        <authorList>
            <person name="Goeker M."/>
        </authorList>
    </citation>
    <scope>NUCLEOTIDE SEQUENCE [LARGE SCALE GENOMIC DNA]</scope>
    <source>
        <strain evidence="3 4">DSM 45601</strain>
    </source>
</reference>
<keyword evidence="4" id="KW-1185">Reference proteome</keyword>
<dbReference type="PANTHER" id="PTHR34823">
    <property type="entry name" value="GLCNAC-BINDING PROTEIN A"/>
    <property type="match status" value="1"/>
</dbReference>
<dbReference type="InterPro" id="IPR014756">
    <property type="entry name" value="Ig_E-set"/>
</dbReference>
<dbReference type="EMBL" id="PVZC01000007">
    <property type="protein sequence ID" value="PRX96721.1"/>
    <property type="molecule type" value="Genomic_DNA"/>
</dbReference>
<evidence type="ECO:0000313" key="3">
    <source>
        <dbReference type="EMBL" id="PRX96721.1"/>
    </source>
</evidence>
<keyword evidence="1" id="KW-0732">Signal</keyword>
<dbReference type="CDD" id="cd21177">
    <property type="entry name" value="LPMO_AA10"/>
    <property type="match status" value="1"/>
</dbReference>
<dbReference type="PANTHER" id="PTHR34823:SF1">
    <property type="entry name" value="CHITIN-BINDING TYPE-4 DOMAIN-CONTAINING PROTEIN"/>
    <property type="match status" value="1"/>
</dbReference>
<comment type="caution">
    <text evidence="3">The sequence shown here is derived from an EMBL/GenBank/DDBJ whole genome shotgun (WGS) entry which is preliminary data.</text>
</comment>
<proteinExistence type="predicted"/>
<evidence type="ECO:0000313" key="4">
    <source>
        <dbReference type="Proteomes" id="UP000237846"/>
    </source>
</evidence>
<dbReference type="InterPro" id="IPR051024">
    <property type="entry name" value="GlcNAc_Chitin_IntDeg"/>
</dbReference>